<feature type="compositionally biased region" description="Basic and acidic residues" evidence="1">
    <location>
        <begin position="251"/>
        <end position="260"/>
    </location>
</feature>
<comment type="caution">
    <text evidence="2">The sequence shown here is derived from an EMBL/GenBank/DDBJ whole genome shotgun (WGS) entry which is preliminary data.</text>
</comment>
<feature type="region of interest" description="Disordered" evidence="1">
    <location>
        <begin position="153"/>
        <end position="266"/>
    </location>
</feature>
<protein>
    <submittedName>
        <fullName evidence="2">Uncharacterized protein</fullName>
    </submittedName>
</protein>
<dbReference type="PANTHER" id="PTHR22705">
    <property type="entry name" value="ZINC FINGER, ZZ DOMAIN CONTAINING 3"/>
    <property type="match status" value="1"/>
</dbReference>
<evidence type="ECO:0000256" key="1">
    <source>
        <dbReference type="SAM" id="MobiDB-lite"/>
    </source>
</evidence>
<feature type="compositionally biased region" description="Low complexity" evidence="1">
    <location>
        <begin position="13"/>
        <end position="25"/>
    </location>
</feature>
<dbReference type="PANTHER" id="PTHR22705:SF0">
    <property type="entry name" value="ZZ-TYPE ZINC FINGER-CONTAINING PROTEIN 3"/>
    <property type="match status" value="1"/>
</dbReference>
<reference evidence="2" key="2">
    <citation type="submission" date="2023-06" db="EMBL/GenBank/DDBJ databases">
        <authorList>
            <consortium name="Lawrence Berkeley National Laboratory"/>
            <person name="Haridas S."/>
            <person name="Hensen N."/>
            <person name="Bonometti L."/>
            <person name="Westerberg I."/>
            <person name="Brannstrom I.O."/>
            <person name="Guillou S."/>
            <person name="Cros-Aarteil S."/>
            <person name="Calhoun S."/>
            <person name="Kuo A."/>
            <person name="Mondo S."/>
            <person name="Pangilinan J."/>
            <person name="Riley R."/>
            <person name="Labutti K."/>
            <person name="Andreopoulos B."/>
            <person name="Lipzen A."/>
            <person name="Chen C."/>
            <person name="Yanf M."/>
            <person name="Daum C."/>
            <person name="Ng V."/>
            <person name="Clum A."/>
            <person name="Steindorff A."/>
            <person name="Ohm R."/>
            <person name="Martin F."/>
            <person name="Silar P."/>
            <person name="Natvig D."/>
            <person name="Lalanne C."/>
            <person name="Gautier V."/>
            <person name="Ament-Velasquez S.L."/>
            <person name="Kruys A."/>
            <person name="Hutchinson M.I."/>
            <person name="Powell A.J."/>
            <person name="Barry K."/>
            <person name="Miller A.N."/>
            <person name="Grigoriev I.V."/>
            <person name="Debuchy R."/>
            <person name="Gladieux P."/>
            <person name="Thoren M.H."/>
            <person name="Johannesson H."/>
        </authorList>
    </citation>
    <scope>NUCLEOTIDE SEQUENCE</scope>
    <source>
        <strain evidence="2">CBS 955.72</strain>
    </source>
</reference>
<gene>
    <name evidence="2" type="ORF">B0T25DRAFT_525842</name>
</gene>
<feature type="compositionally biased region" description="Polar residues" evidence="1">
    <location>
        <begin position="222"/>
        <end position="238"/>
    </location>
</feature>
<reference evidence="2" key="1">
    <citation type="journal article" date="2023" name="Mol. Phylogenet. Evol.">
        <title>Genome-scale phylogeny and comparative genomics of the fungal order Sordariales.</title>
        <authorList>
            <person name="Hensen N."/>
            <person name="Bonometti L."/>
            <person name="Westerberg I."/>
            <person name="Brannstrom I.O."/>
            <person name="Guillou S."/>
            <person name="Cros-Aarteil S."/>
            <person name="Calhoun S."/>
            <person name="Haridas S."/>
            <person name="Kuo A."/>
            <person name="Mondo S."/>
            <person name="Pangilinan J."/>
            <person name="Riley R."/>
            <person name="LaButti K."/>
            <person name="Andreopoulos B."/>
            <person name="Lipzen A."/>
            <person name="Chen C."/>
            <person name="Yan M."/>
            <person name="Daum C."/>
            <person name="Ng V."/>
            <person name="Clum A."/>
            <person name="Steindorff A."/>
            <person name="Ohm R.A."/>
            <person name="Martin F."/>
            <person name="Silar P."/>
            <person name="Natvig D.O."/>
            <person name="Lalanne C."/>
            <person name="Gautier V."/>
            <person name="Ament-Velasquez S.L."/>
            <person name="Kruys A."/>
            <person name="Hutchinson M.I."/>
            <person name="Powell A.J."/>
            <person name="Barry K."/>
            <person name="Miller A.N."/>
            <person name="Grigoriev I.V."/>
            <person name="Debuchy R."/>
            <person name="Gladieux P."/>
            <person name="Hiltunen Thoren M."/>
            <person name="Johannesson H."/>
        </authorList>
    </citation>
    <scope>NUCLEOTIDE SEQUENCE</scope>
    <source>
        <strain evidence="2">CBS 955.72</strain>
    </source>
</reference>
<sequence>MTTMPGLTIHTDAPAAAAAAAHGANNPPPHQSSFASRASSPTRPPISPITPTLGPAQLSAAPSVDTIPDFALGRPVFIHSQPDQVAVPAPPAVEPVAFDENPDVLALKSAISILQLQRARAAADMQALSRAKAAALADPHTFVADLAAGRVGVDGDPLMFPNAGYSEEDDEDTSEDDDEELGDEDAEEKSPPGSTDGIDGHLESSTTPSTKHMDADGDIPMTVNSIKPDTNATRTQPSRTDKKHKGKQKRSTQETREANAWRKLPKPQSVVRCPPINWVQYGVVGESLDKLHAQQVAAPTPGAPLSLGPGGTYSFKAGDLSNPSGEPPRRLVGIAAPYTPGRDKIEKKAKGGRR</sequence>
<dbReference type="EMBL" id="JAUIQD010000001">
    <property type="protein sequence ID" value="KAK3362939.1"/>
    <property type="molecule type" value="Genomic_DNA"/>
</dbReference>
<feature type="region of interest" description="Disordered" evidence="1">
    <location>
        <begin position="1"/>
        <end position="55"/>
    </location>
</feature>
<feature type="compositionally biased region" description="Low complexity" evidence="1">
    <location>
        <begin position="32"/>
        <end position="41"/>
    </location>
</feature>
<keyword evidence="3" id="KW-1185">Reference proteome</keyword>
<proteinExistence type="predicted"/>
<feature type="compositionally biased region" description="Basic and acidic residues" evidence="1">
    <location>
        <begin position="341"/>
        <end position="354"/>
    </location>
</feature>
<evidence type="ECO:0000313" key="3">
    <source>
        <dbReference type="Proteomes" id="UP001275084"/>
    </source>
</evidence>
<dbReference type="Proteomes" id="UP001275084">
    <property type="component" value="Unassembled WGS sequence"/>
</dbReference>
<dbReference type="InterPro" id="IPR037830">
    <property type="entry name" value="ZZZ3"/>
</dbReference>
<organism evidence="2 3">
    <name type="scientific">Lasiosphaeria hispida</name>
    <dbReference type="NCBI Taxonomy" id="260671"/>
    <lineage>
        <taxon>Eukaryota</taxon>
        <taxon>Fungi</taxon>
        <taxon>Dikarya</taxon>
        <taxon>Ascomycota</taxon>
        <taxon>Pezizomycotina</taxon>
        <taxon>Sordariomycetes</taxon>
        <taxon>Sordariomycetidae</taxon>
        <taxon>Sordariales</taxon>
        <taxon>Lasiosphaeriaceae</taxon>
        <taxon>Lasiosphaeria</taxon>
    </lineage>
</organism>
<feature type="region of interest" description="Disordered" evidence="1">
    <location>
        <begin position="317"/>
        <end position="354"/>
    </location>
</feature>
<evidence type="ECO:0000313" key="2">
    <source>
        <dbReference type="EMBL" id="KAK3362939.1"/>
    </source>
</evidence>
<feature type="compositionally biased region" description="Acidic residues" evidence="1">
    <location>
        <begin position="166"/>
        <end position="187"/>
    </location>
</feature>
<dbReference type="AlphaFoldDB" id="A0AAJ0HUS3"/>
<feature type="compositionally biased region" description="Basic residues" evidence="1">
    <location>
        <begin position="241"/>
        <end position="250"/>
    </location>
</feature>
<accession>A0AAJ0HUS3</accession>
<name>A0AAJ0HUS3_9PEZI</name>